<dbReference type="Pfam" id="PF22725">
    <property type="entry name" value="GFO_IDH_MocA_C3"/>
    <property type="match status" value="1"/>
</dbReference>
<dbReference type="EMBL" id="LJYG01000112">
    <property type="protein sequence ID" value="KRQ01015.1"/>
    <property type="molecule type" value="Genomic_DNA"/>
</dbReference>
<dbReference type="PANTHER" id="PTHR43377">
    <property type="entry name" value="BILIVERDIN REDUCTASE A"/>
    <property type="match status" value="1"/>
</dbReference>
<evidence type="ECO:0000313" key="3">
    <source>
        <dbReference type="EMBL" id="KRQ01015.1"/>
    </source>
</evidence>
<dbReference type="Gene3D" id="3.30.360.10">
    <property type="entry name" value="Dihydrodipicolinate Reductase, domain 2"/>
    <property type="match status" value="1"/>
</dbReference>
<feature type="domain" description="Gfo/Idh/MocA-like oxidoreductase N-terminal" evidence="1">
    <location>
        <begin position="7"/>
        <end position="126"/>
    </location>
</feature>
<dbReference type="AlphaFoldDB" id="A0A0R3CTK5"/>
<dbReference type="InterPro" id="IPR051450">
    <property type="entry name" value="Gfo/Idh/MocA_Oxidoreductases"/>
</dbReference>
<evidence type="ECO:0000259" key="1">
    <source>
        <dbReference type="Pfam" id="PF01408"/>
    </source>
</evidence>
<accession>A0A0R3CTK5</accession>
<name>A0A0R3CTK5_9BRAD</name>
<feature type="domain" description="GFO/IDH/MocA-like oxidoreductase" evidence="2">
    <location>
        <begin position="143"/>
        <end position="235"/>
    </location>
</feature>
<dbReference type="Gene3D" id="3.40.50.720">
    <property type="entry name" value="NAD(P)-binding Rossmann-like Domain"/>
    <property type="match status" value="1"/>
</dbReference>
<evidence type="ECO:0000259" key="2">
    <source>
        <dbReference type="Pfam" id="PF22725"/>
    </source>
</evidence>
<dbReference type="Proteomes" id="UP000051936">
    <property type="component" value="Unassembled WGS sequence"/>
</dbReference>
<dbReference type="InterPro" id="IPR036291">
    <property type="entry name" value="NAD(P)-bd_dom_sf"/>
</dbReference>
<dbReference type="OrthoDB" id="9768836at2"/>
<reference evidence="3 4" key="1">
    <citation type="submission" date="2015-09" db="EMBL/GenBank/DDBJ databases">
        <title>Draft Genome Sequence of Bradyrhizobium manausense Strain BR 3351T, a Novel Symbiotic Nitrogen-Fixing Alphaproteobacterium Isolated from Brazilian Amazon Rain Forest.</title>
        <authorList>
            <person name="De Araujo J.L."/>
            <person name="Zilli J.E."/>
        </authorList>
    </citation>
    <scope>NUCLEOTIDE SEQUENCE [LARGE SCALE GENOMIC DNA]</scope>
    <source>
        <strain evidence="3 4">BR3351</strain>
    </source>
</reference>
<sequence>MSPQRTIRVLVVGLGTMGISHARAYRSIEGFELVGLCTSRAADRDDLEAEFPALPRFESYDEALTRLRPDAVSICTYTEHHAAMALQAFAAGAHVFCEKPLADTLDAARQVVSAARAAGKALLIGYILRVHPAWSRFVEIGRTLGKPLVMRMNLNQQSAGSFWEVHKRLMRSTSPIVDCGVHYVDIMCQVTRARPVAVHALGARLTGEIAPSMYNYGHLHITFDDGSVGWYEVGWGPMMSETAHFVKDMIGPNGSVSIVAKETSDAGARSADHDTHTRTNALRIHHAARDSEGRFAKPDELVSTADEPGHQELCEREQRMFLRAIRGEIDLSEHHEDAINSLRIVFAADESVRTGEVVRL</sequence>
<dbReference type="Pfam" id="PF01408">
    <property type="entry name" value="GFO_IDH_MocA"/>
    <property type="match status" value="1"/>
</dbReference>
<dbReference type="SUPFAM" id="SSF55347">
    <property type="entry name" value="Glyceraldehyde-3-phosphate dehydrogenase-like, C-terminal domain"/>
    <property type="match status" value="1"/>
</dbReference>
<proteinExistence type="predicted"/>
<gene>
    <name evidence="3" type="ORF">AOQ71_39185</name>
</gene>
<dbReference type="InterPro" id="IPR000683">
    <property type="entry name" value="Gfo/Idh/MocA-like_OxRdtase_N"/>
</dbReference>
<dbReference type="SUPFAM" id="SSF51735">
    <property type="entry name" value="NAD(P)-binding Rossmann-fold domains"/>
    <property type="match status" value="1"/>
</dbReference>
<dbReference type="InterPro" id="IPR055170">
    <property type="entry name" value="GFO_IDH_MocA-like_dom"/>
</dbReference>
<comment type="caution">
    <text evidence="3">The sequence shown here is derived from an EMBL/GenBank/DDBJ whole genome shotgun (WGS) entry which is preliminary data.</text>
</comment>
<dbReference type="GO" id="GO:0000166">
    <property type="term" value="F:nucleotide binding"/>
    <property type="evidence" value="ECO:0007669"/>
    <property type="project" value="InterPro"/>
</dbReference>
<evidence type="ECO:0000313" key="4">
    <source>
        <dbReference type="Proteomes" id="UP000051936"/>
    </source>
</evidence>
<keyword evidence="4" id="KW-1185">Reference proteome</keyword>
<protein>
    <submittedName>
        <fullName evidence="3">Oxidoreductase</fullName>
    </submittedName>
</protein>
<organism evidence="3 4">
    <name type="scientific">Bradyrhizobium manausense</name>
    <dbReference type="NCBI Taxonomy" id="989370"/>
    <lineage>
        <taxon>Bacteria</taxon>
        <taxon>Pseudomonadati</taxon>
        <taxon>Pseudomonadota</taxon>
        <taxon>Alphaproteobacteria</taxon>
        <taxon>Hyphomicrobiales</taxon>
        <taxon>Nitrobacteraceae</taxon>
        <taxon>Bradyrhizobium</taxon>
    </lineage>
</organism>
<dbReference type="STRING" id="989370.AOQ71_39185"/>
<dbReference type="PANTHER" id="PTHR43377:SF1">
    <property type="entry name" value="BILIVERDIN REDUCTASE A"/>
    <property type="match status" value="1"/>
</dbReference>